<evidence type="ECO:0000313" key="2">
    <source>
        <dbReference type="Proteomes" id="UP001147746"/>
    </source>
</evidence>
<reference evidence="1" key="1">
    <citation type="submission" date="2022-12" db="EMBL/GenBank/DDBJ databases">
        <authorList>
            <person name="Petersen C."/>
        </authorList>
    </citation>
    <scope>NUCLEOTIDE SEQUENCE</scope>
    <source>
        <strain evidence="1">IBT 21472</strain>
    </source>
</reference>
<comment type="caution">
    <text evidence="1">The sequence shown here is derived from an EMBL/GenBank/DDBJ whole genome shotgun (WGS) entry which is preliminary data.</text>
</comment>
<name>A0A9W9PWC4_9EURO</name>
<protein>
    <submittedName>
        <fullName evidence="1">Uncharacterized protein</fullName>
    </submittedName>
</protein>
<sequence length="62" mass="7546">MDRKLYDTRDLIKLFRDYKEEIEETLKPTSLPFNKRPYPYGRTNHRHRVTTCYALNKATRPS</sequence>
<dbReference type="EMBL" id="JAPZBO010000005">
    <property type="protein sequence ID" value="KAJ5314878.1"/>
    <property type="molecule type" value="Genomic_DNA"/>
</dbReference>
<dbReference type="AlphaFoldDB" id="A0A9W9PWC4"/>
<dbReference type="Proteomes" id="UP001147746">
    <property type="component" value="Unassembled WGS sequence"/>
</dbReference>
<reference evidence="1" key="2">
    <citation type="journal article" date="2023" name="IMA Fungus">
        <title>Comparative genomic study of the Penicillium genus elucidates a diverse pangenome and 15 lateral gene transfer events.</title>
        <authorList>
            <person name="Petersen C."/>
            <person name="Sorensen T."/>
            <person name="Nielsen M.R."/>
            <person name="Sondergaard T.E."/>
            <person name="Sorensen J.L."/>
            <person name="Fitzpatrick D.A."/>
            <person name="Frisvad J.C."/>
            <person name="Nielsen K.L."/>
        </authorList>
    </citation>
    <scope>NUCLEOTIDE SEQUENCE</scope>
    <source>
        <strain evidence="1">IBT 21472</strain>
    </source>
</reference>
<proteinExistence type="predicted"/>
<keyword evidence="2" id="KW-1185">Reference proteome</keyword>
<evidence type="ECO:0000313" key="1">
    <source>
        <dbReference type="EMBL" id="KAJ5314878.1"/>
    </source>
</evidence>
<accession>A0A9W9PWC4</accession>
<gene>
    <name evidence="1" type="ORF">N7476_005185</name>
</gene>
<organism evidence="1 2">
    <name type="scientific">Penicillium atrosanguineum</name>
    <dbReference type="NCBI Taxonomy" id="1132637"/>
    <lineage>
        <taxon>Eukaryota</taxon>
        <taxon>Fungi</taxon>
        <taxon>Dikarya</taxon>
        <taxon>Ascomycota</taxon>
        <taxon>Pezizomycotina</taxon>
        <taxon>Eurotiomycetes</taxon>
        <taxon>Eurotiomycetidae</taxon>
        <taxon>Eurotiales</taxon>
        <taxon>Aspergillaceae</taxon>
        <taxon>Penicillium</taxon>
    </lineage>
</organism>